<dbReference type="Proteomes" id="UP000287830">
    <property type="component" value="Unassembled WGS sequence"/>
</dbReference>
<evidence type="ECO:0000313" key="2">
    <source>
        <dbReference type="EMBL" id="GCD32526.1"/>
    </source>
</evidence>
<comment type="caution">
    <text evidence="2">The sequence shown here is derived from an EMBL/GenBank/DDBJ whole genome shotgun (WGS) entry which is preliminary data.</text>
</comment>
<evidence type="ECO:0000256" key="1">
    <source>
        <dbReference type="SAM" id="Phobius"/>
    </source>
</evidence>
<keyword evidence="1" id="KW-0812">Transmembrane</keyword>
<dbReference type="AlphaFoldDB" id="A0A7U9KR90"/>
<protein>
    <recommendedName>
        <fullName evidence="4">Integral membrane protein</fullName>
    </recommendedName>
</protein>
<gene>
    <name evidence="2" type="ORF">OEIGOIKO_00240</name>
</gene>
<dbReference type="OrthoDB" id="4230309at2"/>
<keyword evidence="1" id="KW-0472">Membrane</keyword>
<reference evidence="2 3" key="1">
    <citation type="submission" date="2018-11" db="EMBL/GenBank/DDBJ databases">
        <title>Whole genome sequence of Streptomyces chrestomyceticus NBRC 13444(T).</title>
        <authorList>
            <person name="Komaki H."/>
            <person name="Tamura T."/>
        </authorList>
    </citation>
    <scope>NUCLEOTIDE SEQUENCE [LARGE SCALE GENOMIC DNA]</scope>
    <source>
        <strain evidence="2 3">NBRC 13444</strain>
    </source>
</reference>
<feature type="transmembrane region" description="Helical" evidence="1">
    <location>
        <begin position="76"/>
        <end position="98"/>
    </location>
</feature>
<dbReference type="EMBL" id="BHZC01000001">
    <property type="protein sequence ID" value="GCD32526.1"/>
    <property type="molecule type" value="Genomic_DNA"/>
</dbReference>
<organism evidence="2 3">
    <name type="scientific">Streptomyces chrestomyceticus JCM 4735</name>
    <dbReference type="NCBI Taxonomy" id="1306181"/>
    <lineage>
        <taxon>Bacteria</taxon>
        <taxon>Bacillati</taxon>
        <taxon>Actinomycetota</taxon>
        <taxon>Actinomycetes</taxon>
        <taxon>Kitasatosporales</taxon>
        <taxon>Streptomycetaceae</taxon>
        <taxon>Streptomyces</taxon>
    </lineage>
</organism>
<sequence length="139" mass="14420">MSVTHARGGALRAMPWALIVTLGAGALIRPVLSVLGVYESGPLEKPVGPVLFTALIAVVWLAAAVLLRVDKPVEVLTLAGVAYGVFALVLNLTLNLFMDSAEVPPMPGMIGILVFNALEGAVLGLIALGILRLRERSGG</sequence>
<dbReference type="RefSeq" id="WP_125043069.1">
    <property type="nucleotide sequence ID" value="NZ_BHZC01000001.1"/>
</dbReference>
<proteinExistence type="predicted"/>
<evidence type="ECO:0000313" key="3">
    <source>
        <dbReference type="Proteomes" id="UP000287830"/>
    </source>
</evidence>
<evidence type="ECO:0008006" key="4">
    <source>
        <dbReference type="Google" id="ProtNLM"/>
    </source>
</evidence>
<feature type="transmembrane region" description="Helical" evidence="1">
    <location>
        <begin position="110"/>
        <end position="131"/>
    </location>
</feature>
<keyword evidence="1" id="KW-1133">Transmembrane helix</keyword>
<feature type="transmembrane region" description="Helical" evidence="1">
    <location>
        <begin position="49"/>
        <end position="69"/>
    </location>
</feature>
<accession>A0A7U9KR90</accession>
<name>A0A7U9KR90_9ACTN</name>
<dbReference type="GeneID" id="95619326"/>